<organism evidence="4 5">
    <name type="scientific">Eiseniibacteriota bacterium</name>
    <dbReference type="NCBI Taxonomy" id="2212470"/>
    <lineage>
        <taxon>Bacteria</taxon>
        <taxon>Candidatus Eiseniibacteriota</taxon>
    </lineage>
</organism>
<dbReference type="SMART" id="SM00062">
    <property type="entry name" value="PBPb"/>
    <property type="match status" value="1"/>
</dbReference>
<sequence length="286" mass="32060">MKRIMVVTVVLTCALLLASTTRAQQAPGQAASAAFRVCADPNNLPYSNDKLEGFENKIAALFAKDLGTTATYTWWPDRRGFIRNTLRANQCDVVIGVPNGYDQVRWTTPYYRSSYAFVFVKEGKFRVRSWDDERLRHARIGVIAATPPADALIKKDLMRNVAAYRLTIDYTTEYPGKIVDDVAAGKIDLAIVWGPVAGYFAKKAAVPVEVVAVPPLEGVPVPFTYEISMGVRKRDKDRQEQLEALLRKHETQIRTILVEYGVPLVEGPLVRKPDEEKRGVVGERYQ</sequence>
<feature type="signal peptide" evidence="2">
    <location>
        <begin position="1"/>
        <end position="23"/>
    </location>
</feature>
<dbReference type="NCBIfam" id="TIGR03871">
    <property type="entry name" value="ABC_peri_MoxJ_2"/>
    <property type="match status" value="1"/>
</dbReference>
<dbReference type="Proteomes" id="UP000319829">
    <property type="component" value="Unassembled WGS sequence"/>
</dbReference>
<reference evidence="4 5" key="1">
    <citation type="journal article" date="2019" name="Nat. Microbiol.">
        <title>Mediterranean grassland soil C-N compound turnover is dependent on rainfall and depth, and is mediated by genomically divergent microorganisms.</title>
        <authorList>
            <person name="Diamond S."/>
            <person name="Andeer P.F."/>
            <person name="Li Z."/>
            <person name="Crits-Christoph A."/>
            <person name="Burstein D."/>
            <person name="Anantharaman K."/>
            <person name="Lane K.R."/>
            <person name="Thomas B.C."/>
            <person name="Pan C."/>
            <person name="Northen T.R."/>
            <person name="Banfield J.F."/>
        </authorList>
    </citation>
    <scope>NUCLEOTIDE SEQUENCE [LARGE SCALE GENOMIC DNA]</scope>
    <source>
        <strain evidence="4">WS_4</strain>
    </source>
</reference>
<gene>
    <name evidence="4" type="ORF">E6K74_05750</name>
</gene>
<accession>A0A538ST34</accession>
<dbReference type="AlphaFoldDB" id="A0A538ST34"/>
<comment type="caution">
    <text evidence="4">The sequence shown here is derived from an EMBL/GenBank/DDBJ whole genome shotgun (WGS) entry which is preliminary data.</text>
</comment>
<dbReference type="PANTHER" id="PTHR35936">
    <property type="entry name" value="MEMBRANE-BOUND LYTIC MUREIN TRANSGLYCOSYLASE F"/>
    <property type="match status" value="1"/>
</dbReference>
<evidence type="ECO:0000256" key="1">
    <source>
        <dbReference type="ARBA" id="ARBA00022729"/>
    </source>
</evidence>
<feature type="chain" id="PRO_5021834363" evidence="2">
    <location>
        <begin position="24"/>
        <end position="286"/>
    </location>
</feature>
<evidence type="ECO:0000313" key="5">
    <source>
        <dbReference type="Proteomes" id="UP000319829"/>
    </source>
</evidence>
<proteinExistence type="predicted"/>
<dbReference type="EMBL" id="VBOU01000067">
    <property type="protein sequence ID" value="TMQ54549.1"/>
    <property type="molecule type" value="Genomic_DNA"/>
</dbReference>
<evidence type="ECO:0000259" key="3">
    <source>
        <dbReference type="SMART" id="SM00062"/>
    </source>
</evidence>
<feature type="domain" description="Solute-binding protein family 3/N-terminal" evidence="3">
    <location>
        <begin position="34"/>
        <end position="259"/>
    </location>
</feature>
<dbReference type="InterPro" id="IPR022448">
    <property type="entry name" value="Quinoprotein_dehydrogenase"/>
</dbReference>
<dbReference type="SUPFAM" id="SSF53850">
    <property type="entry name" value="Periplasmic binding protein-like II"/>
    <property type="match status" value="1"/>
</dbReference>
<evidence type="ECO:0000256" key="2">
    <source>
        <dbReference type="SAM" id="SignalP"/>
    </source>
</evidence>
<name>A0A538ST34_UNCEI</name>
<protein>
    <submittedName>
        <fullName evidence="4">Quinoprotein dehydrogenase-associated putative ABC transporter substrate-binding protein</fullName>
    </submittedName>
</protein>
<evidence type="ECO:0000313" key="4">
    <source>
        <dbReference type="EMBL" id="TMQ54549.1"/>
    </source>
</evidence>
<keyword evidence="1 2" id="KW-0732">Signal</keyword>
<dbReference type="PANTHER" id="PTHR35936:SF17">
    <property type="entry name" value="ARGININE-BINDING EXTRACELLULAR PROTEIN ARTP"/>
    <property type="match status" value="1"/>
</dbReference>
<dbReference type="InterPro" id="IPR001638">
    <property type="entry name" value="Solute-binding_3/MltF_N"/>
</dbReference>
<dbReference type="Gene3D" id="3.40.190.10">
    <property type="entry name" value="Periplasmic binding protein-like II"/>
    <property type="match status" value="2"/>
</dbReference>